<dbReference type="CDD" id="cd00688">
    <property type="entry name" value="ISOPREN_C2_like"/>
    <property type="match status" value="2"/>
</dbReference>
<accession>A0A7W5CB39</accession>
<dbReference type="Gene3D" id="2.170.130.30">
    <property type="match status" value="1"/>
</dbReference>
<dbReference type="GO" id="GO:0016740">
    <property type="term" value="F:transferase activity"/>
    <property type="evidence" value="ECO:0007669"/>
    <property type="project" value="UniProtKB-KW"/>
</dbReference>
<keyword evidence="1" id="KW-0732">Signal</keyword>
<dbReference type="InterPro" id="IPR001119">
    <property type="entry name" value="SLH_dom"/>
</dbReference>
<feature type="chain" id="PRO_5031461366" evidence="1">
    <location>
        <begin position="30"/>
        <end position="1498"/>
    </location>
</feature>
<dbReference type="InterPro" id="IPR013783">
    <property type="entry name" value="Ig-like_fold"/>
</dbReference>
<dbReference type="PANTHER" id="PTHR43308:SF5">
    <property type="entry name" value="S-LAYER PROTEIN _ PEPTIDOGLYCAN ENDO-BETA-N-ACETYLGLUCOSAMINIDASE"/>
    <property type="match status" value="1"/>
</dbReference>
<gene>
    <name evidence="3" type="ORF">FHS16_003561</name>
</gene>
<organism evidence="3 4">
    <name type="scientific">Paenibacillus endophyticus</name>
    <dbReference type="NCBI Taxonomy" id="1294268"/>
    <lineage>
        <taxon>Bacteria</taxon>
        <taxon>Bacillati</taxon>
        <taxon>Bacillota</taxon>
        <taxon>Bacilli</taxon>
        <taxon>Bacillales</taxon>
        <taxon>Paenibacillaceae</taxon>
        <taxon>Paenibacillus</taxon>
    </lineage>
</organism>
<reference evidence="3 4" key="1">
    <citation type="submission" date="2020-08" db="EMBL/GenBank/DDBJ databases">
        <title>Genomic Encyclopedia of Type Strains, Phase III (KMG-III): the genomes of soil and plant-associated and newly described type strains.</title>
        <authorList>
            <person name="Whitman W."/>
        </authorList>
    </citation>
    <scope>NUCLEOTIDE SEQUENCE [LARGE SCALE GENOMIC DNA]</scope>
    <source>
        <strain evidence="3 4">CECT 8234</strain>
    </source>
</reference>
<keyword evidence="4" id="KW-1185">Reference proteome</keyword>
<name>A0A7W5CB39_9BACL</name>
<keyword evidence="3" id="KW-0808">Transferase</keyword>
<dbReference type="PANTHER" id="PTHR43308">
    <property type="entry name" value="OUTER MEMBRANE PROTEIN ALPHA-RELATED"/>
    <property type="match status" value="1"/>
</dbReference>
<feature type="signal peptide" evidence="1">
    <location>
        <begin position="1"/>
        <end position="29"/>
    </location>
</feature>
<dbReference type="InterPro" id="IPR027954">
    <property type="entry name" value="Transcobalamin-like_C"/>
</dbReference>
<dbReference type="Gene3D" id="1.50.10.20">
    <property type="match status" value="2"/>
</dbReference>
<evidence type="ECO:0000259" key="2">
    <source>
        <dbReference type="PROSITE" id="PS51272"/>
    </source>
</evidence>
<dbReference type="Pfam" id="PF00395">
    <property type="entry name" value="SLH"/>
    <property type="match status" value="3"/>
</dbReference>
<dbReference type="SUPFAM" id="SSF48239">
    <property type="entry name" value="Terpenoid cyclases/Protein prenyltransferases"/>
    <property type="match status" value="2"/>
</dbReference>
<sequence length="1498" mass="160654">MNTNRFIAWLLIVSVCMTMLSANSQVSYAAEDANEHVYDVLDHTESSQEIGDADLASLNIAADIEKPVISSTGLVESQQVIYRKLSFTASAVDTADPAVQLAVKLNGDLVTAKDETYTVTLQPGDNVITLSAVDTAGNLAEESYTVHYAFVQSAAAAEQLEKSLAYLVKTVKSPKFGTGAGEWTVISLARANYPVPDKYYDSYYYNVTEQVRALMLKYGGKLDNSKSTEHARLIMGLASIGRDIHSVAGYDISQALADFDYVIKQGINGPIFALIALDTHQYEVPLAEGAAVQTTREKLIQFILNQEVQKGAIDAGGWGFGTTRADVDLTAMALQSLAPYYETDSHVKAAADRAVQWLSATQNAQGSYTNFGSTSSESIAQVIVALTGLGIDPHADPRFIKNNKSLIDALLAFSVEGGGFKHVATGKLDGMATDQGTYALVSYDRYLNGENRLYEMTDVQLRDSQEMELPLPAGEKPSVTVPNGGDPYMVPVPTGNESKEITIEIPEQKNGSVSVHLPLNSSLPQIEAKKGSVTAVIPKGAKIIGSDSNILELITTLDPANTTLKNKIAELVAEGRKLSAIAEAFTMGGRSMVEFNQYVTLIFAGQSGKDAVYIQGGSVHAIEKYESDALGAEAGKSEYAYDSGNDLIVKTKHFTDFVSYATSVLEVPGGGNGTPSQPTQYVTQSVDKLAINKGYVLPSASVELKAGDTVWTVLKRTLDAAQISFDFDWNETFGSVYVKTIAGDGEFDHGQDSGWMYNVNGVYPDYGASKYTLKPGDRIQWRYTTNLGIDLDAGGNDRSPIINVPKGLTENYVVSLTKSQLDTDNITINIGDVQKKVILNVSDVKESMPMVTVVKGAASFIIDKGTKLNSGEPNVELFSALNTKQAKVEELINQAVSSKDKFGNGNQSFTIGSEASALRFDKPFTIIVKDGKNQLAGVVENDKYVPISIYATEEKGVQATSESNKKPYAFVKGNDLYIKTNQTASFVTYTASSSLALDTLYKDADTISKWAIDAIGQATQNGFVQGSNGKFNPKAAVTRAEFAKMLAAVMNLDTAPGKAGAFADVAKTDWFYPYVAAASNAGYMTGFNHTFSPNDSITREQMAATLVRALSIASAKPTEAIKDLDKASAWAKADIETAIASELMVGDRSGFLPKATVTREMAAVAAMRAYNFDIINKPGDVNADQSAQEAVRKQIAQTAAFMQNAVSNPTIASVGGDWTVLGLARSEVSVPDSYYAKYYANVEQTLKEQSGKLHNVKYTEYDRVILALTAIGKSVEQAAGYHLLEPLADYDTVIKQGINGPIFALIALDSKDYDIPVVTGVKKQTTRELLIDFILGREIKEGGWALGANPAAADPDITAMAIQGLTPYYATNDKVKAAVDRGVAWLSKAQMADGSFASGGSANSESIAQVIVALAGLSIDPHQDARFVKNGHSAVKALLGYGAASGGFYHVKQGGTDNGGAKPGEVDLMASDQALYALVAYNRFVAKQTRLYDMRDVA</sequence>
<dbReference type="InterPro" id="IPR008930">
    <property type="entry name" value="Terpenoid_cyclase/PrenylTrfase"/>
</dbReference>
<dbReference type="RefSeq" id="WP_246431807.1">
    <property type="nucleotide sequence ID" value="NZ_CBCSLB010000007.1"/>
</dbReference>
<dbReference type="Pfam" id="PF14478">
    <property type="entry name" value="DUF4430"/>
    <property type="match status" value="1"/>
</dbReference>
<feature type="domain" description="SLH" evidence="2">
    <location>
        <begin position="1121"/>
        <end position="1180"/>
    </location>
</feature>
<evidence type="ECO:0000313" key="4">
    <source>
        <dbReference type="Proteomes" id="UP000518605"/>
    </source>
</evidence>
<feature type="domain" description="SLH" evidence="2">
    <location>
        <begin position="1058"/>
        <end position="1120"/>
    </location>
</feature>
<dbReference type="InterPro" id="IPR051465">
    <property type="entry name" value="Cell_Envelope_Struct_Comp"/>
</dbReference>
<dbReference type="Proteomes" id="UP000518605">
    <property type="component" value="Unassembled WGS sequence"/>
</dbReference>
<feature type="domain" description="SLH" evidence="2">
    <location>
        <begin position="998"/>
        <end position="1057"/>
    </location>
</feature>
<evidence type="ECO:0000256" key="1">
    <source>
        <dbReference type="SAM" id="SignalP"/>
    </source>
</evidence>
<dbReference type="PROSITE" id="PS51272">
    <property type="entry name" value="SLH"/>
    <property type="match status" value="3"/>
</dbReference>
<evidence type="ECO:0000313" key="3">
    <source>
        <dbReference type="EMBL" id="MBB3153499.1"/>
    </source>
</evidence>
<dbReference type="Gene3D" id="2.60.40.10">
    <property type="entry name" value="Immunoglobulins"/>
    <property type="match status" value="1"/>
</dbReference>
<proteinExistence type="predicted"/>
<comment type="caution">
    <text evidence="3">The sequence shown here is derived from an EMBL/GenBank/DDBJ whole genome shotgun (WGS) entry which is preliminary data.</text>
</comment>
<protein>
    <submittedName>
        <fullName evidence="3">Prenyltransferase beta subunit</fullName>
    </submittedName>
</protein>
<dbReference type="EMBL" id="JACHXW010000010">
    <property type="protein sequence ID" value="MBB3153499.1"/>
    <property type="molecule type" value="Genomic_DNA"/>
</dbReference>